<keyword evidence="2" id="KW-1185">Reference proteome</keyword>
<sequence>MTIQIVVDEILGGGKIEVTLAKYIGLSLTKKDVQIVKNAVKKKDEQQIYHAVQTILQKPRNRKLLN</sequence>
<evidence type="ECO:0000313" key="1">
    <source>
        <dbReference type="EMBL" id="PKR84110.1"/>
    </source>
</evidence>
<dbReference type="OrthoDB" id="9886619at2"/>
<reference evidence="1 2" key="1">
    <citation type="submission" date="2017-11" db="EMBL/GenBank/DDBJ databases">
        <title>Bacillus camelliae sp. nov., isolated from pu'er tea.</title>
        <authorList>
            <person name="Niu L."/>
        </authorList>
    </citation>
    <scope>NUCLEOTIDE SEQUENCE [LARGE SCALE GENOMIC DNA]</scope>
    <source>
        <strain evidence="1 2">7578-1</strain>
    </source>
</reference>
<proteinExistence type="predicted"/>
<dbReference type="RefSeq" id="WP_101355027.1">
    <property type="nucleotide sequence ID" value="NZ_PIQO01000012.1"/>
</dbReference>
<comment type="caution">
    <text evidence="1">The sequence shown here is derived from an EMBL/GenBank/DDBJ whole genome shotgun (WGS) entry which is preliminary data.</text>
</comment>
<organism evidence="1 2">
    <name type="scientific">Heyndrickxia camelliae</name>
    <dbReference type="NCBI Taxonomy" id="1707093"/>
    <lineage>
        <taxon>Bacteria</taxon>
        <taxon>Bacillati</taxon>
        <taxon>Bacillota</taxon>
        <taxon>Bacilli</taxon>
        <taxon>Bacillales</taxon>
        <taxon>Bacillaceae</taxon>
        <taxon>Heyndrickxia</taxon>
    </lineage>
</organism>
<accession>A0A2N3LHK3</accession>
<dbReference type="EMBL" id="PIQO01000012">
    <property type="protein sequence ID" value="PKR84110.1"/>
    <property type="molecule type" value="Genomic_DNA"/>
</dbReference>
<evidence type="ECO:0000313" key="2">
    <source>
        <dbReference type="Proteomes" id="UP000233440"/>
    </source>
</evidence>
<gene>
    <name evidence="1" type="ORF">CWO92_14985</name>
</gene>
<protein>
    <submittedName>
        <fullName evidence="1">Uncharacterized protein</fullName>
    </submittedName>
</protein>
<dbReference type="AlphaFoldDB" id="A0A2N3LHK3"/>
<dbReference type="Proteomes" id="UP000233440">
    <property type="component" value="Unassembled WGS sequence"/>
</dbReference>
<dbReference type="Gene3D" id="1.10.60.40">
    <property type="match status" value="1"/>
</dbReference>
<name>A0A2N3LHK3_9BACI</name>